<keyword evidence="2" id="KW-1185">Reference proteome</keyword>
<organism evidence="1 2">
    <name type="scientific">Scortum barcoo</name>
    <name type="common">barcoo grunter</name>
    <dbReference type="NCBI Taxonomy" id="214431"/>
    <lineage>
        <taxon>Eukaryota</taxon>
        <taxon>Metazoa</taxon>
        <taxon>Chordata</taxon>
        <taxon>Craniata</taxon>
        <taxon>Vertebrata</taxon>
        <taxon>Euteleostomi</taxon>
        <taxon>Actinopterygii</taxon>
        <taxon>Neopterygii</taxon>
        <taxon>Teleostei</taxon>
        <taxon>Neoteleostei</taxon>
        <taxon>Acanthomorphata</taxon>
        <taxon>Eupercaria</taxon>
        <taxon>Centrarchiformes</taxon>
        <taxon>Terapontoidei</taxon>
        <taxon>Terapontidae</taxon>
        <taxon>Scortum</taxon>
    </lineage>
</organism>
<comment type="caution">
    <text evidence="1">The sequence shown here is derived from an EMBL/GenBank/DDBJ whole genome shotgun (WGS) entry which is preliminary data.</text>
</comment>
<protein>
    <submittedName>
        <fullName evidence="1">Uncharacterized protein</fullName>
    </submittedName>
</protein>
<proteinExistence type="predicted"/>
<dbReference type="EMBL" id="CM041535">
    <property type="protein sequence ID" value="KAI3373004.1"/>
    <property type="molecule type" value="Genomic_DNA"/>
</dbReference>
<name>A0ACB8WYZ8_9TELE</name>
<reference evidence="1" key="1">
    <citation type="submission" date="2022-04" db="EMBL/GenBank/DDBJ databases">
        <title>Jade perch genome.</title>
        <authorList>
            <person name="Chao B."/>
        </authorList>
    </citation>
    <scope>NUCLEOTIDE SEQUENCE</scope>
    <source>
        <strain evidence="1">CB-2022</strain>
    </source>
</reference>
<sequence length="654" mass="69106">MSEGLLQVEIPDFGSSVLGSLNEQRLLGHYCDVSILVQGQAFKAHRAVLAASSLYFRDLFSSAADSSSSSSSSSSQAVFELPSSVTPTCFQQILSFCYTGRLSMAASEQLVLMYTAGYLQIQNIVERGMELMMMKASSSSSPLCCDSQVRVAPSTGRPETTSADELGGFDAAMVQQQHSAAQLQEASPDQPSLSPEELLLAVSRIKQERADTPPAEENGGGGAGGGAGGGEEARVDIAGELQSSRSSTLCYLGAGGGLVPGLQSYLLAGGGRSSPGGSSLPTDSPPSHPPTEEELEEDYYGNTVHPGLYQHIYGHPGNPYIQEKMEMLSLPLANERRPCVLVGRDNMALPASLISQIGYRCHPSLYTEGDPGEKVELVAGSGVFMTRGQLMNCHLCAGVKHKVLLRRLLATFFDRNTLANSCGTGIRSSTNDPSRKPLDNRVLNTVKLYCQNFAPNFKESEMNVIAADMCTNARRVRKRWLPKIQSLLPDSLPASSHPRKAKRGGAGPGGGGQGGEAAVQASGSPFELDLRQLSASYLGLEAPLYAERREREAAVEREREKEAPPTLLPHLQFAGSRGGGGGGGGGQAEEGVMGGEADGEGGYRLNNPRPPSLLSSSSSSSSSHPSPQPAEPAPPHRGLADTDKRGAEPLEDSQ</sequence>
<evidence type="ECO:0000313" key="1">
    <source>
        <dbReference type="EMBL" id="KAI3373004.1"/>
    </source>
</evidence>
<gene>
    <name evidence="1" type="ORF">L3Q82_023458</name>
</gene>
<evidence type="ECO:0000313" key="2">
    <source>
        <dbReference type="Proteomes" id="UP000831701"/>
    </source>
</evidence>
<accession>A0ACB8WYZ8</accession>
<dbReference type="Proteomes" id="UP000831701">
    <property type="component" value="Chromosome 5"/>
</dbReference>